<keyword evidence="1" id="KW-0472">Membrane</keyword>
<dbReference type="HOGENOM" id="CLU_1897496_0_0_1"/>
<name>A0A0C2X3G9_SERVB</name>
<evidence type="ECO:0000313" key="3">
    <source>
        <dbReference type="Proteomes" id="UP000054097"/>
    </source>
</evidence>
<dbReference type="Proteomes" id="UP000054097">
    <property type="component" value="Unassembled WGS sequence"/>
</dbReference>
<proteinExistence type="predicted"/>
<dbReference type="EMBL" id="KN824279">
    <property type="protein sequence ID" value="KIM32753.1"/>
    <property type="molecule type" value="Genomic_DNA"/>
</dbReference>
<accession>A0A0C2X3G9</accession>
<keyword evidence="1" id="KW-0812">Transmembrane</keyword>
<feature type="transmembrane region" description="Helical" evidence="1">
    <location>
        <begin position="76"/>
        <end position="95"/>
    </location>
</feature>
<protein>
    <submittedName>
        <fullName evidence="2">Uncharacterized protein</fullName>
    </submittedName>
</protein>
<reference evidence="3" key="2">
    <citation type="submission" date="2015-01" db="EMBL/GenBank/DDBJ databases">
        <title>Evolutionary Origins and Diversification of the Mycorrhizal Mutualists.</title>
        <authorList>
            <consortium name="DOE Joint Genome Institute"/>
            <consortium name="Mycorrhizal Genomics Consortium"/>
            <person name="Kohler A."/>
            <person name="Kuo A."/>
            <person name="Nagy L.G."/>
            <person name="Floudas D."/>
            <person name="Copeland A."/>
            <person name="Barry K.W."/>
            <person name="Cichocki N."/>
            <person name="Veneault-Fourrey C."/>
            <person name="LaButti K."/>
            <person name="Lindquist E.A."/>
            <person name="Lipzen A."/>
            <person name="Lundell T."/>
            <person name="Morin E."/>
            <person name="Murat C."/>
            <person name="Riley R."/>
            <person name="Ohm R."/>
            <person name="Sun H."/>
            <person name="Tunlid A."/>
            <person name="Henrissat B."/>
            <person name="Grigoriev I.V."/>
            <person name="Hibbett D.S."/>
            <person name="Martin F."/>
        </authorList>
    </citation>
    <scope>NUCLEOTIDE SEQUENCE [LARGE SCALE GENOMIC DNA]</scope>
    <source>
        <strain evidence="3">MAFF 305830</strain>
    </source>
</reference>
<evidence type="ECO:0000313" key="2">
    <source>
        <dbReference type="EMBL" id="KIM32753.1"/>
    </source>
</evidence>
<keyword evidence="1" id="KW-1133">Transmembrane helix</keyword>
<keyword evidence="3" id="KW-1185">Reference proteome</keyword>
<evidence type="ECO:0000256" key="1">
    <source>
        <dbReference type="SAM" id="Phobius"/>
    </source>
</evidence>
<gene>
    <name evidence="2" type="ORF">M408DRAFT_186115</name>
</gene>
<reference evidence="2 3" key="1">
    <citation type="submission" date="2014-04" db="EMBL/GenBank/DDBJ databases">
        <authorList>
            <consortium name="DOE Joint Genome Institute"/>
            <person name="Kuo A."/>
            <person name="Zuccaro A."/>
            <person name="Kohler A."/>
            <person name="Nagy L.G."/>
            <person name="Floudas D."/>
            <person name="Copeland A."/>
            <person name="Barry K.W."/>
            <person name="Cichocki N."/>
            <person name="Veneault-Fourrey C."/>
            <person name="LaButti K."/>
            <person name="Lindquist E.A."/>
            <person name="Lipzen A."/>
            <person name="Lundell T."/>
            <person name="Morin E."/>
            <person name="Murat C."/>
            <person name="Sun H."/>
            <person name="Tunlid A."/>
            <person name="Henrissat B."/>
            <person name="Grigoriev I.V."/>
            <person name="Hibbett D.S."/>
            <person name="Martin F."/>
            <person name="Nordberg H.P."/>
            <person name="Cantor M.N."/>
            <person name="Hua S.X."/>
        </authorList>
    </citation>
    <scope>NUCLEOTIDE SEQUENCE [LARGE SCALE GENOMIC DNA]</scope>
    <source>
        <strain evidence="2 3">MAFF 305830</strain>
    </source>
</reference>
<sequence>MHMECKTKPSTTMMMIGRRTTRVRFTTLPWILHNRATSSSHLFSFFIFIAESKKIPNKNLTFRPPASLSLLFRSLVSWIHFLLLIIPTLPFGLTLTSHCGINREQTGVPSYHKVPIPPSLLLLPRIRELPCVLL</sequence>
<dbReference type="AlphaFoldDB" id="A0A0C2X3G9"/>
<organism evidence="2 3">
    <name type="scientific">Serendipita vermifera MAFF 305830</name>
    <dbReference type="NCBI Taxonomy" id="933852"/>
    <lineage>
        <taxon>Eukaryota</taxon>
        <taxon>Fungi</taxon>
        <taxon>Dikarya</taxon>
        <taxon>Basidiomycota</taxon>
        <taxon>Agaricomycotina</taxon>
        <taxon>Agaricomycetes</taxon>
        <taxon>Sebacinales</taxon>
        <taxon>Serendipitaceae</taxon>
        <taxon>Serendipita</taxon>
    </lineage>
</organism>